<keyword evidence="5" id="KW-1185">Reference proteome</keyword>
<dbReference type="PANTHER" id="PTHR33744:SF17">
    <property type="entry name" value="CONSERVED PROTEIN"/>
    <property type="match status" value="1"/>
</dbReference>
<reference evidence="5" key="1">
    <citation type="journal article" date="2019" name="Int. J. Syst. Evol. Microbiol.">
        <title>The Global Catalogue of Microorganisms (GCM) 10K type strain sequencing project: providing services to taxonomists for standard genome sequencing and annotation.</title>
        <authorList>
            <consortium name="The Broad Institute Genomics Platform"/>
            <consortium name="The Broad Institute Genome Sequencing Center for Infectious Disease"/>
            <person name="Wu L."/>
            <person name="Ma J."/>
        </authorList>
    </citation>
    <scope>NUCLEOTIDE SEQUENCE [LARGE SCALE GENOMIC DNA]</scope>
    <source>
        <strain evidence="5">JCM 17938</strain>
    </source>
</reference>
<dbReference type="Pfam" id="PF17853">
    <property type="entry name" value="GGDEF_2"/>
    <property type="match status" value="1"/>
</dbReference>
<dbReference type="InterPro" id="IPR042070">
    <property type="entry name" value="PucR_C-HTH_sf"/>
</dbReference>
<dbReference type="InterPro" id="IPR025736">
    <property type="entry name" value="PucR_C-HTH_dom"/>
</dbReference>
<dbReference type="Pfam" id="PF13556">
    <property type="entry name" value="HTH_30"/>
    <property type="match status" value="1"/>
</dbReference>
<sequence>MSDYQSLVDEVSALLQAPVTLEDREFTLIAFSSHDDDLDPVRTRSILRRRSSPAVRAWFEGFGIARATGPTRTPADPAAGIRARLCLPARHEGAVYGYLWLLDDGAVDPADPRMTRVMTLATRAGRLLAADIWQAQAAPRAFARLLSGSAADRAEAARTLGALRHPVSASASVTVVWVSPAPQAAPTRLPGGVLTQRSPGGLALLVPLPDPAETAPARTIAAGLLASIAGSDRTLAGVGGARTDLPDARHSWREARLAVRAARAEPRLGPVACWDGLGAYRLIAAPPMATPTAPPADPALLPLLEPARADLLRTAETYLDHAGHAQRTAEALSVHRQTLYYRLSRIKALTGLDLDSGADRLLLHLAIKTFRLATAPEDPADAGEPGPATVD</sequence>
<dbReference type="InterPro" id="IPR051448">
    <property type="entry name" value="CdaR-like_regulators"/>
</dbReference>
<comment type="similarity">
    <text evidence="1">Belongs to the CdaR family.</text>
</comment>
<dbReference type="PANTHER" id="PTHR33744">
    <property type="entry name" value="CARBOHYDRATE DIACID REGULATOR"/>
    <property type="match status" value="1"/>
</dbReference>
<feature type="domain" description="CdaR GGDEF-like" evidence="3">
    <location>
        <begin position="149"/>
        <end position="261"/>
    </location>
</feature>
<dbReference type="InterPro" id="IPR041522">
    <property type="entry name" value="CdaR_GGDEF"/>
</dbReference>
<accession>A0ABP8TAU5</accession>
<dbReference type="EMBL" id="BAABHJ010000001">
    <property type="protein sequence ID" value="GAA4600675.1"/>
    <property type="molecule type" value="Genomic_DNA"/>
</dbReference>
<gene>
    <name evidence="4" type="ORF">GCM10023195_00680</name>
</gene>
<protein>
    <submittedName>
        <fullName evidence="4">Helix-turn-helix domain-containing protein</fullName>
    </submittedName>
</protein>
<comment type="caution">
    <text evidence="4">The sequence shown here is derived from an EMBL/GenBank/DDBJ whole genome shotgun (WGS) entry which is preliminary data.</text>
</comment>
<organism evidence="4 5">
    <name type="scientific">Actinoallomurus liliacearum</name>
    <dbReference type="NCBI Taxonomy" id="1080073"/>
    <lineage>
        <taxon>Bacteria</taxon>
        <taxon>Bacillati</taxon>
        <taxon>Actinomycetota</taxon>
        <taxon>Actinomycetes</taxon>
        <taxon>Streptosporangiales</taxon>
        <taxon>Thermomonosporaceae</taxon>
        <taxon>Actinoallomurus</taxon>
    </lineage>
</organism>
<dbReference type="RefSeq" id="WP_345346245.1">
    <property type="nucleotide sequence ID" value="NZ_BAABHJ010000001.1"/>
</dbReference>
<proteinExistence type="inferred from homology"/>
<evidence type="ECO:0000259" key="2">
    <source>
        <dbReference type="Pfam" id="PF13556"/>
    </source>
</evidence>
<evidence type="ECO:0000313" key="4">
    <source>
        <dbReference type="EMBL" id="GAA4600675.1"/>
    </source>
</evidence>
<evidence type="ECO:0000256" key="1">
    <source>
        <dbReference type="ARBA" id="ARBA00006754"/>
    </source>
</evidence>
<feature type="domain" description="PucR C-terminal helix-turn-helix" evidence="2">
    <location>
        <begin position="311"/>
        <end position="368"/>
    </location>
</feature>
<name>A0ABP8TAU5_9ACTN</name>
<evidence type="ECO:0000313" key="5">
    <source>
        <dbReference type="Proteomes" id="UP001500212"/>
    </source>
</evidence>
<dbReference type="Gene3D" id="1.10.10.2840">
    <property type="entry name" value="PucR C-terminal helix-turn-helix domain"/>
    <property type="match status" value="1"/>
</dbReference>
<evidence type="ECO:0000259" key="3">
    <source>
        <dbReference type="Pfam" id="PF17853"/>
    </source>
</evidence>
<dbReference type="Proteomes" id="UP001500212">
    <property type="component" value="Unassembled WGS sequence"/>
</dbReference>